<sequence>MNSNPFSISFIVDYIFSTVKFTPEEIFKTLLVNRMFAMIQYKRLWVDPFKGIKGERRNEFVMSTRMIFYSNLLTEHGKKNFVEQLKFDPSNENNPTFDYISVIRRLSFNDIQYIYYGMLSAEYIIEIVLSFAKKIETVELFNMQAFMRPNYFNVQQELDSIFLNLRRLFENNYNINLVIHDYIDAHILSTTGKETPLFDDKTSWVYHLTIQHYMGIFYWNSFPFKYLVELEIATNLEDVLKMIFKKHPKLEYFELHECKILIANLCDVAEICSSWSLLRGFVITNSHDNEYDIFDHTLLNYIRKKVENISKISIGILSKRNLCVQIIKKSVHDKCFIEIWYDKGNYFI</sequence>
<protein>
    <submittedName>
        <fullName evidence="1">25959_t:CDS:1</fullName>
    </submittedName>
</protein>
<evidence type="ECO:0000313" key="1">
    <source>
        <dbReference type="EMBL" id="CAG8521616.1"/>
    </source>
</evidence>
<keyword evidence="2" id="KW-1185">Reference proteome</keyword>
<comment type="caution">
    <text evidence="1">The sequence shown here is derived from an EMBL/GenBank/DDBJ whole genome shotgun (WGS) entry which is preliminary data.</text>
</comment>
<organism evidence="1 2">
    <name type="scientific">Dentiscutata erythropus</name>
    <dbReference type="NCBI Taxonomy" id="1348616"/>
    <lineage>
        <taxon>Eukaryota</taxon>
        <taxon>Fungi</taxon>
        <taxon>Fungi incertae sedis</taxon>
        <taxon>Mucoromycota</taxon>
        <taxon>Glomeromycotina</taxon>
        <taxon>Glomeromycetes</taxon>
        <taxon>Diversisporales</taxon>
        <taxon>Gigasporaceae</taxon>
        <taxon>Dentiscutata</taxon>
    </lineage>
</organism>
<proteinExistence type="predicted"/>
<name>A0A9N9AA51_9GLOM</name>
<dbReference type="EMBL" id="CAJVPY010001427">
    <property type="protein sequence ID" value="CAG8521616.1"/>
    <property type="molecule type" value="Genomic_DNA"/>
</dbReference>
<dbReference type="Proteomes" id="UP000789405">
    <property type="component" value="Unassembled WGS sequence"/>
</dbReference>
<dbReference type="AlphaFoldDB" id="A0A9N9AA51"/>
<accession>A0A9N9AA51</accession>
<gene>
    <name evidence="1" type="ORF">DERYTH_LOCUS3899</name>
</gene>
<evidence type="ECO:0000313" key="2">
    <source>
        <dbReference type="Proteomes" id="UP000789405"/>
    </source>
</evidence>
<reference evidence="1" key="1">
    <citation type="submission" date="2021-06" db="EMBL/GenBank/DDBJ databases">
        <authorList>
            <person name="Kallberg Y."/>
            <person name="Tangrot J."/>
            <person name="Rosling A."/>
        </authorList>
    </citation>
    <scope>NUCLEOTIDE SEQUENCE</scope>
    <source>
        <strain evidence="1">MA453B</strain>
    </source>
</reference>